<protein>
    <submittedName>
        <fullName evidence="6">Putative transcriptional regulator</fullName>
    </submittedName>
</protein>
<comment type="caution">
    <text evidence="6">The sequence shown here is derived from an EMBL/GenBank/DDBJ whole genome shotgun (WGS) entry which is preliminary data.</text>
</comment>
<name>A0A011AMM5_9BACL</name>
<dbReference type="InterPro" id="IPR047057">
    <property type="entry name" value="MerR_fam"/>
</dbReference>
<dbReference type="Proteomes" id="UP000053380">
    <property type="component" value="Unassembled WGS sequence"/>
</dbReference>
<dbReference type="PANTHER" id="PTHR30204">
    <property type="entry name" value="REDOX-CYCLING DRUG-SENSING TRANSCRIPTIONAL ACTIVATOR SOXR"/>
    <property type="match status" value="1"/>
</dbReference>
<evidence type="ECO:0000313" key="6">
    <source>
        <dbReference type="EMBL" id="EXG83226.1"/>
    </source>
</evidence>
<dbReference type="InterPro" id="IPR009061">
    <property type="entry name" value="DNA-bd_dom_put_sf"/>
</dbReference>
<keyword evidence="1" id="KW-0805">Transcription regulation</keyword>
<dbReference type="EMBL" id="JFBU01000001">
    <property type="protein sequence ID" value="EXG83226.1"/>
    <property type="molecule type" value="Genomic_DNA"/>
</dbReference>
<sequence>MPKALLTVHEVVNITGTTARTLHHYDRIGLLKPAKVKENGYRLYDRANLERLQIILFLKETGLRLEDIAVVLELPEPERRQALHKHREQLIDKKRRLEGILHDFDRYLEAGTIFGPRSPEMPGLPLHEQYDREAELVYGDTQAYAVYKQRMQQLEQRPPGEREMQLQQVEQRMNGVFAELFVLMRNAPESPDIQLKIKEWADELAAYTEITPQLLIHIAENYRGDNRFQAYFDTFGGEKGKFASFLHQAILAYSSSL</sequence>
<evidence type="ECO:0000256" key="3">
    <source>
        <dbReference type="ARBA" id="ARBA00023159"/>
    </source>
</evidence>
<reference evidence="6 7" key="1">
    <citation type="submission" date="2013-07" db="EMBL/GenBank/DDBJ databases">
        <authorList>
            <consortium name="DOE Joint Genome Institute"/>
            <person name="Anderson I."/>
            <person name="Huntemann M."/>
            <person name="Han J."/>
            <person name="Chen A."/>
            <person name="Kyrpides N."/>
            <person name="Mavromatis K."/>
            <person name="Markowitz V."/>
            <person name="Palaniappan K."/>
            <person name="Ivanova N."/>
            <person name="Schaumberg A."/>
            <person name="Pati A."/>
            <person name="Liolios K."/>
            <person name="Nordberg H.P."/>
            <person name="Cantor M.N."/>
            <person name="Hua S.X."/>
            <person name="Woyke T."/>
        </authorList>
    </citation>
    <scope>NUCLEOTIDE SEQUENCE [LARGE SCALE GENOMIC DNA]</scope>
    <source>
        <strain evidence="6 7">DSM 19268</strain>
    </source>
</reference>
<dbReference type="SMART" id="SM00422">
    <property type="entry name" value="HTH_MERR"/>
    <property type="match status" value="1"/>
</dbReference>
<dbReference type="Pfam" id="PF07739">
    <property type="entry name" value="TipAS"/>
    <property type="match status" value="1"/>
</dbReference>
<dbReference type="SUPFAM" id="SSF89082">
    <property type="entry name" value="Antibiotic binding domain of TipA-like multidrug resistance regulators"/>
    <property type="match status" value="1"/>
</dbReference>
<keyword evidence="3" id="KW-0010">Activator</keyword>
<feature type="domain" description="HTH merR-type" evidence="5">
    <location>
        <begin position="5"/>
        <end position="74"/>
    </location>
</feature>
<evidence type="ECO:0000256" key="2">
    <source>
        <dbReference type="ARBA" id="ARBA00023125"/>
    </source>
</evidence>
<dbReference type="GO" id="GO:0003677">
    <property type="term" value="F:DNA binding"/>
    <property type="evidence" value="ECO:0007669"/>
    <property type="project" value="UniProtKB-KW"/>
</dbReference>
<organism evidence="6 7">
    <name type="scientific">Saccharibacillus sacchari DSM 19268</name>
    <dbReference type="NCBI Taxonomy" id="915437"/>
    <lineage>
        <taxon>Bacteria</taxon>
        <taxon>Bacillati</taxon>
        <taxon>Bacillota</taxon>
        <taxon>Bacilli</taxon>
        <taxon>Bacillales</taxon>
        <taxon>Paenibacillaceae</taxon>
        <taxon>Saccharibacillus</taxon>
    </lineage>
</organism>
<dbReference type="PROSITE" id="PS50937">
    <property type="entry name" value="HTH_MERR_2"/>
    <property type="match status" value="1"/>
</dbReference>
<dbReference type="GO" id="GO:0003700">
    <property type="term" value="F:DNA-binding transcription factor activity"/>
    <property type="evidence" value="ECO:0007669"/>
    <property type="project" value="InterPro"/>
</dbReference>
<dbReference type="HOGENOM" id="CLU_060077_0_6_9"/>
<evidence type="ECO:0000256" key="1">
    <source>
        <dbReference type="ARBA" id="ARBA00023015"/>
    </source>
</evidence>
<gene>
    <name evidence="6" type="ORF">SacsacDRAFT_0191</name>
</gene>
<dbReference type="InterPro" id="IPR036244">
    <property type="entry name" value="TipA-like_antibiotic-bd"/>
</dbReference>
<dbReference type="OrthoDB" id="9814833at2"/>
<dbReference type="AlphaFoldDB" id="A0A011AMM5"/>
<keyword evidence="7" id="KW-1185">Reference proteome</keyword>
<dbReference type="Gene3D" id="1.10.490.50">
    <property type="entry name" value="Antibiotic binding domain of TipA-like multidrug resistance regulators"/>
    <property type="match status" value="1"/>
</dbReference>
<dbReference type="InterPro" id="IPR012925">
    <property type="entry name" value="TipAS_dom"/>
</dbReference>
<dbReference type="RefSeq" id="WP_037282544.1">
    <property type="nucleotide sequence ID" value="NZ_KK073875.1"/>
</dbReference>
<dbReference type="CDD" id="cd01106">
    <property type="entry name" value="HTH_TipAL-Mta"/>
    <property type="match status" value="1"/>
</dbReference>
<dbReference type="InterPro" id="IPR000551">
    <property type="entry name" value="MerR-type_HTH_dom"/>
</dbReference>
<keyword evidence="2" id="KW-0238">DNA-binding</keyword>
<evidence type="ECO:0000259" key="5">
    <source>
        <dbReference type="PROSITE" id="PS50937"/>
    </source>
</evidence>
<dbReference type="Pfam" id="PF13411">
    <property type="entry name" value="MerR_1"/>
    <property type="match status" value="1"/>
</dbReference>
<evidence type="ECO:0000313" key="7">
    <source>
        <dbReference type="Proteomes" id="UP000053380"/>
    </source>
</evidence>
<dbReference type="PANTHER" id="PTHR30204:SF90">
    <property type="entry name" value="HTH-TYPE TRANSCRIPTIONAL ACTIVATOR MTA"/>
    <property type="match status" value="1"/>
</dbReference>
<dbReference type="SUPFAM" id="SSF46955">
    <property type="entry name" value="Putative DNA-binding domain"/>
    <property type="match status" value="1"/>
</dbReference>
<evidence type="ECO:0000256" key="4">
    <source>
        <dbReference type="ARBA" id="ARBA00023163"/>
    </source>
</evidence>
<dbReference type="Gene3D" id="1.10.1660.10">
    <property type="match status" value="1"/>
</dbReference>
<keyword evidence="4" id="KW-0804">Transcription</keyword>
<proteinExistence type="predicted"/>
<accession>A0A011AMM5</accession>